<dbReference type="PANTHER" id="PTHR43649">
    <property type="entry name" value="ARABINOSE-BINDING PROTEIN-RELATED"/>
    <property type="match status" value="1"/>
</dbReference>
<name>A0A5C4SWA8_9BACL</name>
<dbReference type="Proteomes" id="UP000307943">
    <property type="component" value="Unassembled WGS sequence"/>
</dbReference>
<keyword evidence="1" id="KW-1003">Cell membrane</keyword>
<evidence type="ECO:0000256" key="2">
    <source>
        <dbReference type="ARBA" id="ARBA00022729"/>
    </source>
</evidence>
<protein>
    <submittedName>
        <fullName evidence="6">Extracellular solute-binding protein</fullName>
    </submittedName>
</protein>
<evidence type="ECO:0000256" key="1">
    <source>
        <dbReference type="ARBA" id="ARBA00022475"/>
    </source>
</evidence>
<dbReference type="AlphaFoldDB" id="A0A5C4SWA8"/>
<evidence type="ECO:0000256" key="4">
    <source>
        <dbReference type="ARBA" id="ARBA00023139"/>
    </source>
</evidence>
<keyword evidence="7" id="KW-1185">Reference proteome</keyword>
<evidence type="ECO:0000256" key="3">
    <source>
        <dbReference type="ARBA" id="ARBA00023136"/>
    </source>
</evidence>
<evidence type="ECO:0000256" key="5">
    <source>
        <dbReference type="ARBA" id="ARBA00023288"/>
    </source>
</evidence>
<dbReference type="Pfam" id="PF01547">
    <property type="entry name" value="SBP_bac_1"/>
    <property type="match status" value="1"/>
</dbReference>
<organism evidence="6 7">
    <name type="scientific">Paenibacillus hemerocallicola</name>
    <dbReference type="NCBI Taxonomy" id="1172614"/>
    <lineage>
        <taxon>Bacteria</taxon>
        <taxon>Bacillati</taxon>
        <taxon>Bacillota</taxon>
        <taxon>Bacilli</taxon>
        <taxon>Bacillales</taxon>
        <taxon>Paenibacillaceae</taxon>
        <taxon>Paenibacillus</taxon>
    </lineage>
</organism>
<dbReference type="InterPro" id="IPR006059">
    <property type="entry name" value="SBP"/>
</dbReference>
<sequence>MVAVTNGKGAMGKEEAAEEHRMRFCIYGDTERNNRQEERRFCIRVRRYSDGSEVTQRRNRRGQSGMFGNGIGKKWGVVACSAVLAFVAAACGGSGGAEKETKAATPVEDNKPVQLTVWLNSSGYTHERFMETFGNYIVKKYPNVSFQVISSDKGTTLPELVAAGTQLDLMQSSSPNVILDNGMESDLTDLIQTYKFDLNQFDPAVLEAMKLLGNGKIYGFPNGIATVALFYNKDLFDKFGVNYPTNGMTWDQVYELAQKMTRNEGGVQYLGFSELLNYLASGNQMSQGYVDPKTGKATLNNDNWRKFVDNFARFHRIPGNEYLASPVNAWQKEQRVAMYASQFGAAAMTGMTTANINWGVVSLPEMAGYPGIGPGVQIPLFYVTKNSKNRDWAFKVASFLGSAEFQREAAAKVGSISAMRDRSVMIDYAKDVPTIPVAKKAAEAVPKTFAKPFPVTLYDSYVTKELVTAFGEVATGVKDTNTALREAEERANKAIEAAKVK</sequence>
<dbReference type="InterPro" id="IPR050490">
    <property type="entry name" value="Bact_solute-bd_prot1"/>
</dbReference>
<proteinExistence type="predicted"/>
<dbReference type="Gene3D" id="3.40.190.10">
    <property type="entry name" value="Periplasmic binding protein-like II"/>
    <property type="match status" value="1"/>
</dbReference>
<keyword evidence="3" id="KW-0472">Membrane</keyword>
<evidence type="ECO:0000313" key="6">
    <source>
        <dbReference type="EMBL" id="TNJ56495.1"/>
    </source>
</evidence>
<dbReference type="OrthoDB" id="9782846at2"/>
<reference evidence="6 7" key="1">
    <citation type="submission" date="2019-05" db="EMBL/GenBank/DDBJ databases">
        <title>We sequenced the genome of Paenibacillus hemerocallicola KCTC 33185 for further insight into its adaptation and study the phylogeny of Paenibacillus.</title>
        <authorList>
            <person name="Narsing Rao M.P."/>
        </authorList>
    </citation>
    <scope>NUCLEOTIDE SEQUENCE [LARGE SCALE GENOMIC DNA]</scope>
    <source>
        <strain evidence="6 7">KCTC 33185</strain>
    </source>
</reference>
<evidence type="ECO:0000313" key="7">
    <source>
        <dbReference type="Proteomes" id="UP000307943"/>
    </source>
</evidence>
<keyword evidence="4" id="KW-0564">Palmitate</keyword>
<gene>
    <name evidence="6" type="ORF">FE784_38910</name>
</gene>
<comment type="caution">
    <text evidence="6">The sequence shown here is derived from an EMBL/GenBank/DDBJ whole genome shotgun (WGS) entry which is preliminary data.</text>
</comment>
<dbReference type="SUPFAM" id="SSF53850">
    <property type="entry name" value="Periplasmic binding protein-like II"/>
    <property type="match status" value="1"/>
</dbReference>
<keyword evidence="2" id="KW-0732">Signal</keyword>
<dbReference type="PANTHER" id="PTHR43649:SF33">
    <property type="entry name" value="POLYGALACTURONAN_RHAMNOGALACTURONAN-BINDING PROTEIN YTCQ"/>
    <property type="match status" value="1"/>
</dbReference>
<accession>A0A5C4SWA8</accession>
<keyword evidence="5" id="KW-0449">Lipoprotein</keyword>
<dbReference type="EMBL" id="VDCQ01000107">
    <property type="protein sequence ID" value="TNJ56495.1"/>
    <property type="molecule type" value="Genomic_DNA"/>
</dbReference>